<proteinExistence type="predicted"/>
<name>A0A8J7K7F3_9NEIS</name>
<feature type="signal peptide" evidence="1">
    <location>
        <begin position="1"/>
        <end position="21"/>
    </location>
</feature>
<evidence type="ECO:0000259" key="2">
    <source>
        <dbReference type="Pfam" id="PF08750"/>
    </source>
</evidence>
<feature type="domain" description="CNP1-like uncharacterised" evidence="2">
    <location>
        <begin position="56"/>
        <end position="174"/>
    </location>
</feature>
<evidence type="ECO:0000256" key="1">
    <source>
        <dbReference type="SAM" id="SignalP"/>
    </source>
</evidence>
<organism evidence="3 4">
    <name type="scientific">Chitinilyticum piscinae</name>
    <dbReference type="NCBI Taxonomy" id="2866724"/>
    <lineage>
        <taxon>Bacteria</taxon>
        <taxon>Pseudomonadati</taxon>
        <taxon>Pseudomonadota</taxon>
        <taxon>Betaproteobacteria</taxon>
        <taxon>Neisseriales</taxon>
        <taxon>Chitinibacteraceae</taxon>
        <taxon>Chitinilyticum</taxon>
    </lineage>
</organism>
<protein>
    <recommendedName>
        <fullName evidence="2">CNP1-like uncharacterized domain-containing protein</fullName>
    </recommendedName>
</protein>
<reference evidence="3 4" key="1">
    <citation type="submission" date="2020-10" db="EMBL/GenBank/DDBJ databases">
        <title>The genome sequence of Chitinilyticum litopenaei 4Y14.</title>
        <authorList>
            <person name="Liu Y."/>
        </authorList>
    </citation>
    <scope>NUCLEOTIDE SEQUENCE [LARGE SCALE GENOMIC DNA]</scope>
    <source>
        <strain evidence="3 4">4Y14</strain>
    </source>
</reference>
<dbReference type="AlphaFoldDB" id="A0A8J7K7F3"/>
<keyword evidence="4" id="KW-1185">Reference proteome</keyword>
<comment type="caution">
    <text evidence="3">The sequence shown here is derived from an EMBL/GenBank/DDBJ whole genome shotgun (WGS) entry which is preliminary data.</text>
</comment>
<feature type="chain" id="PRO_5035148440" description="CNP1-like uncharacterized domain-containing protein" evidence="1">
    <location>
        <begin position="22"/>
        <end position="202"/>
    </location>
</feature>
<dbReference type="EMBL" id="JADFUA010000001">
    <property type="protein sequence ID" value="MBE9607963.1"/>
    <property type="molecule type" value="Genomic_DNA"/>
</dbReference>
<accession>A0A8J7K7F3</accession>
<dbReference type="InterPro" id="IPR014861">
    <property type="entry name" value="CNP1-like_dom"/>
</dbReference>
<sequence length="202" mass="22540">MRRAAIALSSILLLASPLSQATEYDSGRGPNGQVVGDGDSDGGMFSNLLKDGKPAPKEGEYTMPDLAKLKEWAQVTIPHQPVQQNDYAIALDSITVGKDDRIVRYVMMVKSKRGKARNVLFEGLDCFSNQYHTYAWANQQGEWQTFSDPKWKLITKDTHNSWQAELVDEMCQLNEPYKLEAIRSNLKTDSSDKFGCSGCGQQ</sequence>
<evidence type="ECO:0000313" key="3">
    <source>
        <dbReference type="EMBL" id="MBE9607963.1"/>
    </source>
</evidence>
<gene>
    <name evidence="3" type="ORF">INR99_01250</name>
</gene>
<dbReference type="Proteomes" id="UP000604481">
    <property type="component" value="Unassembled WGS sequence"/>
</dbReference>
<keyword evidence="1" id="KW-0732">Signal</keyword>
<dbReference type="Pfam" id="PF08750">
    <property type="entry name" value="CNP1"/>
    <property type="match status" value="1"/>
</dbReference>
<evidence type="ECO:0000313" key="4">
    <source>
        <dbReference type="Proteomes" id="UP000604481"/>
    </source>
</evidence>